<dbReference type="eggNOG" id="COG0653">
    <property type="taxonomic scope" value="Bacteria"/>
</dbReference>
<evidence type="ECO:0000256" key="1">
    <source>
        <dbReference type="ARBA" id="ARBA00004170"/>
    </source>
</evidence>
<dbReference type="GO" id="GO:0017038">
    <property type="term" value="P:protein import"/>
    <property type="evidence" value="ECO:0007669"/>
    <property type="project" value="InterPro"/>
</dbReference>
<reference evidence="17 18" key="1">
    <citation type="journal article" date="2008" name="Genome Biol.">
        <title>Encapsulated in silica: genome, proteome and physiology of the thermophilic bacterium Anoxybacillus flavithermus WK1.</title>
        <authorList>
            <person name="Saw J.H."/>
            <person name="Mountain B.W."/>
            <person name="Feng L."/>
            <person name="Omelchenko M.V."/>
            <person name="Hou S."/>
            <person name="Saito J.A."/>
            <person name="Stott M.B."/>
            <person name="Li D."/>
            <person name="Zhao G."/>
            <person name="Wu J."/>
            <person name="Galperin M.Y."/>
            <person name="Koonin E.V."/>
            <person name="Makarova K.S."/>
            <person name="Wolf Y.I."/>
            <person name="Rigden D.J."/>
            <person name="Dunfield P.F."/>
            <person name="Wang L."/>
            <person name="Alam M."/>
        </authorList>
    </citation>
    <scope>NUCLEOTIDE SEQUENCE [LARGE SCALE GENOMIC DNA]</scope>
    <source>
        <strain evidence="18">DSM 21510 / WK1</strain>
    </source>
</reference>
<dbReference type="NCBIfam" id="NF006630">
    <property type="entry name" value="PRK09200.1"/>
    <property type="match status" value="1"/>
</dbReference>
<evidence type="ECO:0000256" key="6">
    <source>
        <dbReference type="ARBA" id="ARBA00022741"/>
    </source>
</evidence>
<name>B7GM90_ANOFW</name>
<dbReference type="GO" id="GO:0065002">
    <property type="term" value="P:intracellular protein transmembrane transport"/>
    <property type="evidence" value="ECO:0007669"/>
    <property type="project" value="UniProtKB-UniRule"/>
</dbReference>
<dbReference type="EC" id="7.4.2.8" evidence="12"/>
<dbReference type="InterPro" id="IPR011130">
    <property type="entry name" value="SecA_preprotein_X-link_dom"/>
</dbReference>
<keyword evidence="11 12" id="KW-0472">Membrane</keyword>
<comment type="subcellular location">
    <subcellularLocation>
        <location evidence="12">Cell membrane</location>
        <topology evidence="12">Peripheral membrane protein</topology>
        <orientation evidence="12">Cytoplasmic side</orientation>
    </subcellularLocation>
    <subcellularLocation>
        <location evidence="12">Cytoplasm</location>
    </subcellularLocation>
    <subcellularLocation>
        <location evidence="1">Membrane</location>
        <topology evidence="1">Peripheral membrane protein</topology>
    </subcellularLocation>
    <text evidence="12">Distribution is 50-50.</text>
</comment>
<dbReference type="GO" id="GO:0005886">
    <property type="term" value="C:plasma membrane"/>
    <property type="evidence" value="ECO:0007669"/>
    <property type="project" value="UniProtKB-SubCell"/>
</dbReference>
<evidence type="ECO:0000259" key="15">
    <source>
        <dbReference type="PROSITE" id="PS51194"/>
    </source>
</evidence>
<dbReference type="CDD" id="cd17928">
    <property type="entry name" value="DEXDc_SecA"/>
    <property type="match status" value="1"/>
</dbReference>
<dbReference type="Pfam" id="PF07517">
    <property type="entry name" value="SecA_DEAD"/>
    <property type="match status" value="1"/>
</dbReference>
<dbReference type="PANTHER" id="PTHR30612">
    <property type="entry name" value="SECA INNER MEMBRANE COMPONENT OF SEC PROTEIN SECRETION SYSTEM"/>
    <property type="match status" value="1"/>
</dbReference>
<dbReference type="PANTHER" id="PTHR30612:SF0">
    <property type="entry name" value="CHLOROPLAST PROTEIN-TRANSPORTING ATPASE"/>
    <property type="match status" value="1"/>
</dbReference>
<dbReference type="SUPFAM" id="SSF52540">
    <property type="entry name" value="P-loop containing nucleoside triphosphate hydrolases"/>
    <property type="match status" value="2"/>
</dbReference>
<dbReference type="SMART" id="SM00958">
    <property type="entry name" value="SecA_PP_bind"/>
    <property type="match status" value="1"/>
</dbReference>
<dbReference type="GO" id="GO:0008564">
    <property type="term" value="F:protein-exporting ATPase activity"/>
    <property type="evidence" value="ECO:0007669"/>
    <property type="project" value="UniProtKB-EC"/>
</dbReference>
<evidence type="ECO:0000256" key="2">
    <source>
        <dbReference type="ARBA" id="ARBA00007650"/>
    </source>
</evidence>
<feature type="domain" description="Helicase C-terminal" evidence="15">
    <location>
        <begin position="431"/>
        <end position="606"/>
    </location>
</feature>
<dbReference type="SUPFAM" id="SSF81886">
    <property type="entry name" value="Helical scaffold and wing domains of SecA"/>
    <property type="match status" value="1"/>
</dbReference>
<dbReference type="GO" id="GO:0006605">
    <property type="term" value="P:protein targeting"/>
    <property type="evidence" value="ECO:0007669"/>
    <property type="project" value="UniProtKB-UniRule"/>
</dbReference>
<dbReference type="Pfam" id="PF07516">
    <property type="entry name" value="SecA_SW"/>
    <property type="match status" value="1"/>
</dbReference>
<dbReference type="InterPro" id="IPR014018">
    <property type="entry name" value="SecA_motor_DEAD"/>
</dbReference>
<dbReference type="InterPro" id="IPR027417">
    <property type="entry name" value="P-loop_NTPase"/>
</dbReference>
<dbReference type="Pfam" id="PF01043">
    <property type="entry name" value="SecA_PP_bind"/>
    <property type="match status" value="1"/>
</dbReference>
<evidence type="ECO:0000256" key="4">
    <source>
        <dbReference type="ARBA" id="ARBA00022475"/>
    </source>
</evidence>
<dbReference type="InterPro" id="IPR036266">
    <property type="entry name" value="SecA_Wing/Scaffold_sf"/>
</dbReference>
<dbReference type="PROSITE" id="PS51196">
    <property type="entry name" value="SECA_MOTOR_DEAD"/>
    <property type="match status" value="1"/>
</dbReference>
<dbReference type="EMBL" id="CP000922">
    <property type="protein sequence ID" value="ACJ34992.1"/>
    <property type="molecule type" value="Genomic_DNA"/>
</dbReference>
<feature type="binding site" evidence="12">
    <location>
        <position position="106"/>
    </location>
    <ligand>
        <name>ATP</name>
        <dbReference type="ChEBI" id="CHEBI:30616"/>
    </ligand>
</feature>
<dbReference type="AlphaFoldDB" id="B7GM90"/>
<evidence type="ECO:0000256" key="11">
    <source>
        <dbReference type="ARBA" id="ARBA00023136"/>
    </source>
</evidence>
<dbReference type="GO" id="GO:0005524">
    <property type="term" value="F:ATP binding"/>
    <property type="evidence" value="ECO:0007669"/>
    <property type="project" value="UniProtKB-UniRule"/>
</dbReference>
<dbReference type="PROSITE" id="PS51192">
    <property type="entry name" value="HELICASE_ATP_BIND_1"/>
    <property type="match status" value="1"/>
</dbReference>
<evidence type="ECO:0000256" key="13">
    <source>
        <dbReference type="RuleBase" id="RU003874"/>
    </source>
</evidence>
<keyword evidence="6 12" id="KW-0547">Nucleotide-binding</keyword>
<dbReference type="PROSITE" id="PS01312">
    <property type="entry name" value="SECA"/>
    <property type="match status" value="1"/>
</dbReference>
<comment type="subunit">
    <text evidence="12">Monomer and homodimer. Part of the essential Sec protein translocation apparatus which comprises SecA, SecYEG and auxiliary proteins SecDF. Other proteins may also be involved.</text>
</comment>
<dbReference type="HOGENOM" id="CLU_005314_3_0_9"/>
<feature type="domain" description="SecA family profile" evidence="16">
    <location>
        <begin position="22"/>
        <end position="591"/>
    </location>
</feature>
<dbReference type="Gene3D" id="1.10.3060.10">
    <property type="entry name" value="Helical scaffold and wing domains of SecA"/>
    <property type="match status" value="1"/>
</dbReference>
<dbReference type="PRINTS" id="PR00906">
    <property type="entry name" value="SECA"/>
</dbReference>
<evidence type="ECO:0000256" key="3">
    <source>
        <dbReference type="ARBA" id="ARBA00022448"/>
    </source>
</evidence>
<sequence>MGTMVYCTLKRFDLQRRRRFPMLSYIKKLVNSDERKLKNYYKTVARINELEPTFETLTDDELRAKTNEFKQRLAQGETVFDIQAEAFATVREASKRVLGMRHFDVQLIGGLVLSEGNIAEMATGEGKTLVASAPSYLRALEGKGVHVITVNDYLAKRDRDLIGQIHEFLGLSVGLNLPHMSPEEKKAAYHADITYGVGNEFGFDYLRDHMAYSVADRVQRPFHYAIIDEVDSVLIDEAKTPLIIAGKTGVSSELSYLCARIVKHFVRDEDYEYDEETKTVNLTERGIEKIEKGFGIDNLYDLEHQVLYHYVIQALRAYVMFTRDVDYIVKDGKVLLIDMFTGRPMEGRSLSNGLHQAIEAKEGLELTEENKIQASITIQNYFRLYPILSGMTGTAKTEEKEFQTLYGMDVVQIPTNRPVIRQDSPDRVFATVDAKYKAVAKEAKRVHATGQPMLIGTTSILQSEKVAKYLAEEGLPFQLLNAKSVEQEVELISRAGQKGQITIATNMAGRGTDIMLGEGVAELGGLYVLGTERHESRRIDNQLKGRAGRQGDPGRSQFFISLEDDMFRRFAKDELEKIKKSLQVNDEGEVLNKDIHEFVNRVQRICEGSNFSIREYNLKLDDVLNEQRRTIYTLRNRVLEADDVISIVVHMVPSFLEREVAYTCPEDVIPEEWDIARLVETVQKVTNEHMDVAGVVEQKEVEAIVQQAIASWESRVHAFTYTEEQQWALKRALLSLIDFHWTKHLEAMELLKEGIGLRYYGQEDPMRQYAKEGLELFTLMYHRLEKDASQQLAQLISQ</sequence>
<keyword evidence="7 12" id="KW-0067">ATP-binding</keyword>
<accession>B7GM90</accession>
<evidence type="ECO:0000256" key="10">
    <source>
        <dbReference type="ARBA" id="ARBA00023010"/>
    </source>
</evidence>
<keyword evidence="10 12" id="KW-0811">Translocation</keyword>
<dbReference type="Proteomes" id="UP000000742">
    <property type="component" value="Chromosome"/>
</dbReference>
<dbReference type="InterPro" id="IPR000185">
    <property type="entry name" value="SecA"/>
</dbReference>
<dbReference type="PROSITE" id="PS51194">
    <property type="entry name" value="HELICASE_CTER"/>
    <property type="match status" value="1"/>
</dbReference>
<dbReference type="InterPro" id="IPR044722">
    <property type="entry name" value="SecA_SF2_C"/>
</dbReference>
<dbReference type="InterPro" id="IPR011116">
    <property type="entry name" value="SecA_Wing/Scaffold"/>
</dbReference>
<evidence type="ECO:0000259" key="14">
    <source>
        <dbReference type="PROSITE" id="PS51192"/>
    </source>
</evidence>
<keyword evidence="4 12" id="KW-1003">Cell membrane</keyword>
<dbReference type="NCBIfam" id="TIGR04397">
    <property type="entry name" value="SecA2_Bac_anthr"/>
    <property type="match status" value="1"/>
</dbReference>
<dbReference type="InterPro" id="IPR001650">
    <property type="entry name" value="Helicase_C-like"/>
</dbReference>
<dbReference type="GO" id="GO:0031522">
    <property type="term" value="C:cell envelope Sec protein transport complex"/>
    <property type="evidence" value="ECO:0007669"/>
    <property type="project" value="TreeGrafter"/>
</dbReference>
<dbReference type="InterPro" id="IPR011115">
    <property type="entry name" value="SecA_DEAD"/>
</dbReference>
<organism evidence="17 18">
    <name type="scientific">Anoxybacillus flavithermus (strain DSM 21510 / WK1)</name>
    <dbReference type="NCBI Taxonomy" id="491915"/>
    <lineage>
        <taxon>Bacteria</taxon>
        <taxon>Bacillati</taxon>
        <taxon>Bacillota</taxon>
        <taxon>Bacilli</taxon>
        <taxon>Bacillales</taxon>
        <taxon>Anoxybacillaceae</taxon>
        <taxon>Anoxybacillus</taxon>
    </lineage>
</organism>
<evidence type="ECO:0000256" key="9">
    <source>
        <dbReference type="ARBA" id="ARBA00022967"/>
    </source>
</evidence>
<evidence type="ECO:0000256" key="12">
    <source>
        <dbReference type="HAMAP-Rule" id="MF_01382"/>
    </source>
</evidence>
<dbReference type="GO" id="GO:0043952">
    <property type="term" value="P:protein transport by the Sec complex"/>
    <property type="evidence" value="ECO:0007669"/>
    <property type="project" value="TreeGrafter"/>
</dbReference>
<dbReference type="InterPro" id="IPR014001">
    <property type="entry name" value="Helicase_ATP-bd"/>
</dbReference>
<dbReference type="Gene3D" id="3.90.1440.10">
    <property type="entry name" value="SecA, preprotein cross-linking domain"/>
    <property type="match status" value="1"/>
</dbReference>
<dbReference type="NCBIfam" id="TIGR00963">
    <property type="entry name" value="secA"/>
    <property type="match status" value="1"/>
</dbReference>
<dbReference type="SMART" id="SM00957">
    <property type="entry name" value="SecA_DEAD"/>
    <property type="match status" value="1"/>
</dbReference>
<dbReference type="Pfam" id="PF21090">
    <property type="entry name" value="P-loop_SecA"/>
    <property type="match status" value="2"/>
</dbReference>
<dbReference type="GO" id="GO:0005829">
    <property type="term" value="C:cytosol"/>
    <property type="evidence" value="ECO:0007669"/>
    <property type="project" value="TreeGrafter"/>
</dbReference>
<dbReference type="CDD" id="cd18803">
    <property type="entry name" value="SF2_C_secA"/>
    <property type="match status" value="1"/>
</dbReference>
<keyword evidence="8 12" id="KW-0653">Protein transport</keyword>
<dbReference type="FunFam" id="3.40.50.300:FF:000429">
    <property type="entry name" value="Preprotein translocase subunit SecA"/>
    <property type="match status" value="1"/>
</dbReference>
<feature type="domain" description="Helicase ATP-binding" evidence="14">
    <location>
        <begin position="108"/>
        <end position="265"/>
    </location>
</feature>
<dbReference type="HAMAP" id="MF_01382">
    <property type="entry name" value="SecA"/>
    <property type="match status" value="1"/>
</dbReference>
<feature type="binding site" evidence="12">
    <location>
        <begin position="124"/>
        <end position="128"/>
    </location>
    <ligand>
        <name>ATP</name>
        <dbReference type="ChEBI" id="CHEBI:30616"/>
    </ligand>
</feature>
<dbReference type="InterPro" id="IPR036670">
    <property type="entry name" value="SecA_X-link_sf"/>
</dbReference>
<gene>
    <name evidence="12 17" type="primary">secA</name>
    <name evidence="17" type="ordered locus">Aflv_2639</name>
</gene>
<evidence type="ECO:0000256" key="5">
    <source>
        <dbReference type="ARBA" id="ARBA00022490"/>
    </source>
</evidence>
<feature type="binding site" evidence="12">
    <location>
        <position position="513"/>
    </location>
    <ligand>
        <name>ATP</name>
        <dbReference type="ChEBI" id="CHEBI:30616"/>
    </ligand>
</feature>
<keyword evidence="9 12" id="KW-1278">Translocase</keyword>
<evidence type="ECO:0000256" key="7">
    <source>
        <dbReference type="ARBA" id="ARBA00022840"/>
    </source>
</evidence>
<dbReference type="SUPFAM" id="SSF81767">
    <property type="entry name" value="Pre-protein crosslinking domain of SecA"/>
    <property type="match status" value="1"/>
</dbReference>
<dbReference type="KEGG" id="afl:Aflv_2639"/>
<dbReference type="InterPro" id="IPR020937">
    <property type="entry name" value="SecA_CS"/>
</dbReference>
<keyword evidence="3 12" id="KW-0813">Transport</keyword>
<dbReference type="STRING" id="491915.Aflv_2639"/>
<comment type="function">
    <text evidence="12">Part of the Sec protein translocase complex. Interacts with the SecYEG preprotein conducting channel. Has a central role in coupling the hydrolysis of ATP to the transfer of proteins into and across the cell membrane, serving as an ATP-driven molecular motor driving the stepwise translocation of polypeptide chains across the membrane.</text>
</comment>
<keyword evidence="5 12" id="KW-0963">Cytoplasm</keyword>
<proteinExistence type="inferred from homology"/>
<comment type="similarity">
    <text evidence="2 12 13">Belongs to the SecA family.</text>
</comment>
<evidence type="ECO:0000313" key="17">
    <source>
        <dbReference type="EMBL" id="ACJ34992.1"/>
    </source>
</evidence>
<dbReference type="InterPro" id="IPR030908">
    <property type="entry name" value="SecA2_Bac_anthr"/>
</dbReference>
<evidence type="ECO:0000256" key="8">
    <source>
        <dbReference type="ARBA" id="ARBA00022927"/>
    </source>
</evidence>
<comment type="catalytic activity">
    <reaction evidence="12">
        <text>ATP + H2O + cellular proteinSide 1 = ADP + phosphate + cellular proteinSide 2.</text>
        <dbReference type="EC" id="7.4.2.8"/>
    </reaction>
</comment>
<dbReference type="Gene3D" id="3.40.50.300">
    <property type="entry name" value="P-loop containing nucleotide triphosphate hydrolases"/>
    <property type="match status" value="3"/>
</dbReference>
<evidence type="ECO:0000313" key="18">
    <source>
        <dbReference type="Proteomes" id="UP000000742"/>
    </source>
</evidence>
<evidence type="ECO:0000259" key="16">
    <source>
        <dbReference type="PROSITE" id="PS51196"/>
    </source>
</evidence>
<protein>
    <recommendedName>
        <fullName evidence="12 13">Protein translocase subunit SecA</fullName>
        <ecNumber evidence="12">7.4.2.8</ecNumber>
    </recommendedName>
</protein>